<dbReference type="Gene3D" id="3.10.180.10">
    <property type="entry name" value="2,3-Dihydroxybiphenyl 1,2-Dioxygenase, domain 1"/>
    <property type="match status" value="1"/>
</dbReference>
<reference evidence="2" key="1">
    <citation type="journal article" date="2017" name="Tetrahedron">
        <title>Isolation, structure elucidation and biosynthesis of monomeric benzo[b]fluorene nenestatin from Micromonospora echinospora SCSIO 04089.</title>
        <authorList>
            <person name="Jiang X."/>
            <person name="Zhang Q."/>
            <person name="Zhu Y."/>
            <person name="Nie F."/>
            <person name="Wu Z."/>
            <person name="Yang C."/>
            <person name="Zhang L."/>
            <person name="Tian X."/>
            <person name="Zhang C."/>
        </authorList>
    </citation>
    <scope>NUCLEOTIDE SEQUENCE</scope>
    <source>
        <strain evidence="2">SCSIO 04089</strain>
    </source>
</reference>
<evidence type="ECO:0000259" key="1">
    <source>
        <dbReference type="PROSITE" id="PS51819"/>
    </source>
</evidence>
<dbReference type="CDD" id="cd07263">
    <property type="entry name" value="VOC_like"/>
    <property type="match status" value="1"/>
</dbReference>
<sequence>MTRMGVKVSQCFVAVDDHEKAIAFYRDVLGFEVLKDIAFEGLRWVTLGSAAQPDADIVLQSLVVDPETSPADQQALASLLAKGLLPGLVFRTDDCDATFERLREAGATVTQEPTDQPWGVRDCAVQDPAGNALRFAQPRSR</sequence>
<organism evidence="2">
    <name type="scientific">Micromonospora echinospora</name>
    <name type="common">Micromonospora purpurea</name>
    <dbReference type="NCBI Taxonomy" id="1877"/>
    <lineage>
        <taxon>Bacteria</taxon>
        <taxon>Bacillati</taxon>
        <taxon>Actinomycetota</taxon>
        <taxon>Actinomycetes</taxon>
        <taxon>Micromonosporales</taxon>
        <taxon>Micromonosporaceae</taxon>
        <taxon>Micromonospora</taxon>
    </lineage>
</organism>
<dbReference type="InterPro" id="IPR004360">
    <property type="entry name" value="Glyas_Fos-R_dOase_dom"/>
</dbReference>
<dbReference type="PROSITE" id="PS51819">
    <property type="entry name" value="VOC"/>
    <property type="match status" value="1"/>
</dbReference>
<dbReference type="PANTHER" id="PTHR36437">
    <property type="entry name" value="GLYOXALASE/BLEOMYCIN RESISTANCE PROTEIN/DIOXYGENASE"/>
    <property type="match status" value="1"/>
</dbReference>
<feature type="domain" description="VOC" evidence="1">
    <location>
        <begin position="7"/>
        <end position="138"/>
    </location>
</feature>
<proteinExistence type="predicted"/>
<protein>
    <submittedName>
        <fullName evidence="2">Glyoxalase/bleomycin resistance</fullName>
    </submittedName>
</protein>
<name>A0A288VK96_MICEC</name>
<dbReference type="EMBL" id="KY454837">
    <property type="protein sequence ID" value="ARD70853.1"/>
    <property type="molecule type" value="Genomic_DNA"/>
</dbReference>
<dbReference type="InterPro" id="IPR037523">
    <property type="entry name" value="VOC_core"/>
</dbReference>
<dbReference type="InterPro" id="IPR029068">
    <property type="entry name" value="Glyas_Bleomycin-R_OHBP_Dase"/>
</dbReference>
<evidence type="ECO:0000313" key="2">
    <source>
        <dbReference type="EMBL" id="ARD70853.1"/>
    </source>
</evidence>
<dbReference type="Pfam" id="PF00903">
    <property type="entry name" value="Glyoxalase"/>
    <property type="match status" value="1"/>
</dbReference>
<dbReference type="AlphaFoldDB" id="A0A288VK96"/>
<dbReference type="PANTHER" id="PTHR36437:SF2">
    <property type="entry name" value="GLYOXALASE_BLEOMYCIN RESISTANCE PROTEIN_DIOXYGENASE"/>
    <property type="match status" value="1"/>
</dbReference>
<accession>A0A288VK96</accession>
<dbReference type="SUPFAM" id="SSF54593">
    <property type="entry name" value="Glyoxalase/Bleomycin resistance protein/Dihydroxybiphenyl dioxygenase"/>
    <property type="match status" value="1"/>
</dbReference>